<dbReference type="Pfam" id="PF07228">
    <property type="entry name" value="SpoIIE"/>
    <property type="match status" value="1"/>
</dbReference>
<dbReference type="SUPFAM" id="SSF48452">
    <property type="entry name" value="TPR-like"/>
    <property type="match status" value="1"/>
</dbReference>
<keyword evidence="2" id="KW-0175">Coiled coil</keyword>
<keyword evidence="7" id="KW-1185">Reference proteome</keyword>
<dbReference type="RefSeq" id="WP_173076662.1">
    <property type="nucleotide sequence ID" value="NZ_CP041345.1"/>
</dbReference>
<dbReference type="EMBL" id="CP041345">
    <property type="protein sequence ID" value="QKG81168.1"/>
    <property type="molecule type" value="Genomic_DNA"/>
</dbReference>
<feature type="transmembrane region" description="Helical" evidence="3">
    <location>
        <begin position="404"/>
        <end position="424"/>
    </location>
</feature>
<gene>
    <name evidence="6" type="ORF">FHG85_13115</name>
</gene>
<evidence type="ECO:0000256" key="2">
    <source>
        <dbReference type="SAM" id="Coils"/>
    </source>
</evidence>
<dbReference type="Gene3D" id="3.60.40.10">
    <property type="entry name" value="PPM-type phosphatase domain"/>
    <property type="match status" value="1"/>
</dbReference>
<feature type="repeat" description="TPR" evidence="1">
    <location>
        <begin position="164"/>
        <end position="197"/>
    </location>
</feature>
<feature type="signal peptide" evidence="4">
    <location>
        <begin position="1"/>
        <end position="24"/>
    </location>
</feature>
<feature type="chain" id="PRO_5029446416" evidence="4">
    <location>
        <begin position="25"/>
        <end position="740"/>
    </location>
</feature>
<reference evidence="6 7" key="1">
    <citation type="submission" date="2019-07" db="EMBL/GenBank/DDBJ databases">
        <title>Thalassofilum flectens gen. nov., sp. nov., a novel moderate thermophilic anaerobe from a shallow sea hot spring in Kunashir Island (Russia), representing a new family in the order Bacteroidales, and proposal of Thalassofilacea fam. nov.</title>
        <authorList>
            <person name="Kochetkova T.V."/>
            <person name="Podosokorskaya O.A."/>
            <person name="Novikov A."/>
            <person name="Elcheninov A.G."/>
            <person name="Toshchakov S.V."/>
            <person name="Kublanov I.V."/>
        </authorList>
    </citation>
    <scope>NUCLEOTIDE SEQUENCE [LARGE SCALE GENOMIC DNA]</scope>
    <source>
        <strain evidence="6 7">38-H</strain>
    </source>
</reference>
<feature type="repeat" description="TPR" evidence="1">
    <location>
        <begin position="84"/>
        <end position="117"/>
    </location>
</feature>
<feature type="repeat" description="TPR" evidence="1">
    <location>
        <begin position="244"/>
        <end position="277"/>
    </location>
</feature>
<dbReference type="InterPro" id="IPR019734">
    <property type="entry name" value="TPR_rpt"/>
</dbReference>
<keyword evidence="3" id="KW-0812">Transmembrane</keyword>
<dbReference type="Proteomes" id="UP000500961">
    <property type="component" value="Chromosome"/>
</dbReference>
<dbReference type="InterPro" id="IPR036457">
    <property type="entry name" value="PPM-type-like_dom_sf"/>
</dbReference>
<evidence type="ECO:0000256" key="1">
    <source>
        <dbReference type="PROSITE-ProRule" id="PRU00339"/>
    </source>
</evidence>
<dbReference type="PROSITE" id="PS50293">
    <property type="entry name" value="TPR_REGION"/>
    <property type="match status" value="1"/>
</dbReference>
<dbReference type="Pfam" id="PF13424">
    <property type="entry name" value="TPR_12"/>
    <property type="match status" value="1"/>
</dbReference>
<feature type="coiled-coil region" evidence="2">
    <location>
        <begin position="424"/>
        <end position="493"/>
    </location>
</feature>
<keyword evidence="3" id="KW-0472">Membrane</keyword>
<proteinExistence type="predicted"/>
<dbReference type="SMART" id="SM00028">
    <property type="entry name" value="TPR"/>
    <property type="match status" value="7"/>
</dbReference>
<evidence type="ECO:0000256" key="3">
    <source>
        <dbReference type="SAM" id="Phobius"/>
    </source>
</evidence>
<evidence type="ECO:0000313" key="7">
    <source>
        <dbReference type="Proteomes" id="UP000500961"/>
    </source>
</evidence>
<accession>A0A7D3XX43</accession>
<name>A0A7D3XX43_9BACT</name>
<dbReference type="Pfam" id="PF13181">
    <property type="entry name" value="TPR_8"/>
    <property type="match status" value="2"/>
</dbReference>
<feature type="domain" description="PPM-type phosphatase" evidence="5">
    <location>
        <begin position="540"/>
        <end position="738"/>
    </location>
</feature>
<dbReference type="PANTHER" id="PTHR10098">
    <property type="entry name" value="RAPSYN-RELATED"/>
    <property type="match status" value="1"/>
</dbReference>
<evidence type="ECO:0000313" key="6">
    <source>
        <dbReference type="EMBL" id="QKG81168.1"/>
    </source>
</evidence>
<evidence type="ECO:0000259" key="5">
    <source>
        <dbReference type="Pfam" id="PF07228"/>
    </source>
</evidence>
<protein>
    <submittedName>
        <fullName evidence="6">Tetratricopeptide repeat protein</fullName>
    </submittedName>
</protein>
<dbReference type="AlphaFoldDB" id="A0A7D3XX43"/>
<dbReference type="SUPFAM" id="SSF81901">
    <property type="entry name" value="HCP-like"/>
    <property type="match status" value="1"/>
</dbReference>
<evidence type="ECO:0000256" key="4">
    <source>
        <dbReference type="SAM" id="SignalP"/>
    </source>
</evidence>
<dbReference type="InterPro" id="IPR001932">
    <property type="entry name" value="PPM-type_phosphatase-like_dom"/>
</dbReference>
<sequence>MKVVKVLFSALILLSINQSGYSQAKVDTLLLKLYQEPRDSIRVLILKDIAYEYEVNEQNPILAENYLLEAKRLAENLKNDKLKIEVYTSLGVLYRNISNYTNALKFHNDALELAKSISDKHYQCVSLNNLGVVYRRLDNHAYASEYHIKALKLAEEIKDTFNIAVACNSLGNIFSLNGRYDEALEYFQRALFLSKKMENLLGQAMNYNNIGEVYEFKGDYEKAKEYYSKSLDVNFKINSLKGIGINYNALGKIELYLGNVAKAYNYFKKSLEIDKQLGDKKFLADSYINLAKAQLFLNYNNQALSNIDSCLKIAKQINSLIHFQQAYEVLSTYYQRIGNHGKALEYFKLASAYKDSVLNEKNSRHISTIQTLYETEKKENEIKLLLQQQELKQREITKQKIQTYALLIGLLLSGFMLVAIYFTLKVKRKTADQLAEQIKEIELKNVLLEEKNQEIEEQKIEIEKNKNFIEQKNKNLEEAYKIIENYIEKITDSIRYAERIQESIQPSLSQIKSAFPDTFVLNRPKDIVSGDFYWMQKLGKKVFFALADCTGHGVPGAFMSIIGIDIINQAINQHHLFKTDDILSFIDQELVRRLSRSKVEKVLKDSMDIALCVFDSETYLLEYTSALIPIFLQHNSTIEELKPDFITLGTRLTNINKKNFTVKTKKLIPGDWIFISSDGYFDQLGGENHKKFMRSRFKENLMLVSDLDGEGKCSHLEKTLLDWMNNTEQIDDILVWGIKV</sequence>
<keyword evidence="4" id="KW-0732">Signal</keyword>
<keyword evidence="1" id="KW-0802">TPR repeat</keyword>
<feature type="repeat" description="TPR" evidence="1">
    <location>
        <begin position="204"/>
        <end position="237"/>
    </location>
</feature>
<organism evidence="6 7">
    <name type="scientific">Tenuifilum thalassicum</name>
    <dbReference type="NCBI Taxonomy" id="2590900"/>
    <lineage>
        <taxon>Bacteria</taxon>
        <taxon>Pseudomonadati</taxon>
        <taxon>Bacteroidota</taxon>
        <taxon>Bacteroidia</taxon>
        <taxon>Bacteroidales</taxon>
        <taxon>Tenuifilaceae</taxon>
        <taxon>Tenuifilum</taxon>
    </lineage>
</organism>
<keyword evidence="3" id="KW-1133">Transmembrane helix</keyword>
<dbReference type="PROSITE" id="PS50005">
    <property type="entry name" value="TPR"/>
    <property type="match status" value="4"/>
</dbReference>
<dbReference type="Gene3D" id="1.25.40.10">
    <property type="entry name" value="Tetratricopeptide repeat domain"/>
    <property type="match status" value="2"/>
</dbReference>
<dbReference type="KEGG" id="ttz:FHG85_13115"/>
<dbReference type="InterPro" id="IPR011990">
    <property type="entry name" value="TPR-like_helical_dom_sf"/>
</dbReference>